<feature type="binding site" evidence="7">
    <location>
        <begin position="10"/>
        <end position="12"/>
    </location>
    <ligand>
        <name>4-CDP-2-C-methyl-D-erythritol 2-phosphate</name>
        <dbReference type="ChEBI" id="CHEBI:57919"/>
    </ligand>
</feature>
<evidence type="ECO:0000256" key="2">
    <source>
        <dbReference type="ARBA" id="ARBA00004709"/>
    </source>
</evidence>
<dbReference type="HAMAP" id="MF_00107">
    <property type="entry name" value="IspF"/>
    <property type="match status" value="1"/>
</dbReference>
<evidence type="ECO:0000256" key="1">
    <source>
        <dbReference type="ARBA" id="ARBA00000200"/>
    </source>
</evidence>
<feature type="binding site" evidence="7">
    <location>
        <position position="141"/>
    </location>
    <ligand>
        <name>4-CDP-2-C-methyl-D-erythritol 2-phosphate</name>
        <dbReference type="ChEBI" id="CHEBI:57919"/>
    </ligand>
</feature>
<feature type="binding site" evidence="7">
    <location>
        <position position="44"/>
    </location>
    <ligand>
        <name>a divalent metal cation</name>
        <dbReference type="ChEBI" id="CHEBI:60240"/>
    </ligand>
</feature>
<comment type="function">
    <text evidence="7">Involved in the biosynthesis of isopentenyl diphosphate (IPP) and dimethylallyl diphosphate (DMAPP), two major building blocks of isoprenoid compounds. Catalyzes the conversion of 4-diphosphocytidyl-2-C-methyl-D-erythritol 2-phosphate (CDP-ME2P) to 2-C-methyl-D-erythritol 2,4-cyclodiphosphate (ME-CPP) with a corresponding release of cytidine 5-monophosphate (CMP).</text>
</comment>
<feature type="binding site" evidence="7">
    <location>
        <begin position="63"/>
        <end position="67"/>
    </location>
    <ligand>
        <name>4-CDP-2-C-methyl-D-erythritol 2-phosphate</name>
        <dbReference type="ChEBI" id="CHEBI:57919"/>
    </ligand>
</feature>
<feature type="binding site" evidence="7">
    <location>
        <begin position="134"/>
        <end position="137"/>
    </location>
    <ligand>
        <name>4-CDP-2-C-methyl-D-erythritol 2-phosphate</name>
        <dbReference type="ChEBI" id="CHEBI:57919"/>
    </ligand>
</feature>
<dbReference type="InterPro" id="IPR003526">
    <property type="entry name" value="MECDP_synthase"/>
</dbReference>
<reference evidence="10" key="2">
    <citation type="submission" date="2024-05" db="EMBL/GenBank/DDBJ databases">
        <title>Rhodohalobacter halophilus gen. nov., sp. nov., a moderately halophilic member of the family Balneolaceae.</title>
        <authorList>
            <person name="Xia J."/>
        </authorList>
    </citation>
    <scope>NUCLEOTIDE SEQUENCE</scope>
    <source>
        <strain evidence="10">WB101</strain>
    </source>
</reference>
<keyword evidence="5 7" id="KW-0414">Isoprene biosynthesis</keyword>
<dbReference type="InterPro" id="IPR020555">
    <property type="entry name" value="MECDP_synthase_CS"/>
</dbReference>
<comment type="similarity">
    <text evidence="7 8">Belongs to the IspF family.</text>
</comment>
<evidence type="ECO:0000256" key="7">
    <source>
        <dbReference type="HAMAP-Rule" id="MF_00107"/>
    </source>
</evidence>
<dbReference type="RefSeq" id="WP_237855268.1">
    <property type="nucleotide sequence ID" value="NZ_JAKLWS010000023.1"/>
</dbReference>
<feature type="domain" description="2-C-methyl-D-erythritol 2,4-cyclodiphosphate synthase" evidence="9">
    <location>
        <begin position="3"/>
        <end position="156"/>
    </location>
</feature>
<evidence type="ECO:0000259" key="9">
    <source>
        <dbReference type="Pfam" id="PF02542"/>
    </source>
</evidence>
<dbReference type="InterPro" id="IPR036571">
    <property type="entry name" value="MECDP_synthase_sf"/>
</dbReference>
<dbReference type="NCBIfam" id="TIGR00151">
    <property type="entry name" value="ispF"/>
    <property type="match status" value="1"/>
</dbReference>
<protein>
    <recommendedName>
        <fullName evidence="3 7">2-C-methyl-D-erythritol 2,4-cyclodiphosphate synthase</fullName>
        <shortName evidence="7">MECDP-synthase</shortName>
        <shortName evidence="7">MECPP-synthase</shortName>
        <shortName evidence="7">MECPS</shortName>
        <ecNumber evidence="3 7">4.6.1.12</ecNumber>
    </recommendedName>
</protein>
<comment type="caution">
    <text evidence="10">The sequence shown here is derived from an EMBL/GenBank/DDBJ whole genome shotgun (WGS) entry which is preliminary data.</text>
</comment>
<comment type="cofactor">
    <cofactor evidence="7">
        <name>a divalent metal cation</name>
        <dbReference type="ChEBI" id="CHEBI:60240"/>
    </cofactor>
    <text evidence="7">Binds 1 divalent metal cation per subunit.</text>
</comment>
<evidence type="ECO:0000313" key="11">
    <source>
        <dbReference type="Proteomes" id="UP001165366"/>
    </source>
</evidence>
<organism evidence="10 11">
    <name type="scientific">Rhodohalobacter sulfatireducens</name>
    <dbReference type="NCBI Taxonomy" id="2911366"/>
    <lineage>
        <taxon>Bacteria</taxon>
        <taxon>Pseudomonadati</taxon>
        <taxon>Balneolota</taxon>
        <taxon>Balneolia</taxon>
        <taxon>Balneolales</taxon>
        <taxon>Balneolaceae</taxon>
        <taxon>Rhodohalobacter</taxon>
    </lineage>
</organism>
<evidence type="ECO:0000256" key="8">
    <source>
        <dbReference type="RuleBase" id="RU004395"/>
    </source>
</evidence>
<accession>A0ABS9KGE2</accession>
<feature type="binding site" evidence="7">
    <location>
        <position position="144"/>
    </location>
    <ligand>
        <name>4-CDP-2-C-methyl-D-erythritol 2-phosphate</name>
        <dbReference type="ChEBI" id="CHEBI:57919"/>
    </ligand>
</feature>
<keyword evidence="6 7" id="KW-0456">Lyase</keyword>
<dbReference type="CDD" id="cd00554">
    <property type="entry name" value="MECDP_synthase"/>
    <property type="match status" value="1"/>
</dbReference>
<dbReference type="PANTHER" id="PTHR43181:SF1">
    <property type="entry name" value="2-C-METHYL-D-ERYTHRITOL 2,4-CYCLODIPHOSPHATE SYNTHASE, CHLOROPLASTIC"/>
    <property type="match status" value="1"/>
</dbReference>
<keyword evidence="4 7" id="KW-0479">Metal-binding</keyword>
<reference evidence="10" key="1">
    <citation type="submission" date="2022-01" db="EMBL/GenBank/DDBJ databases">
        <authorList>
            <person name="Wang Y."/>
        </authorList>
    </citation>
    <scope>NUCLEOTIDE SEQUENCE</scope>
    <source>
        <strain evidence="10">WB101</strain>
    </source>
</reference>
<keyword evidence="11" id="KW-1185">Reference proteome</keyword>
<dbReference type="PROSITE" id="PS01350">
    <property type="entry name" value="ISPF"/>
    <property type="match status" value="1"/>
</dbReference>
<sequence>MSFRVGLGYDVHPFEENRKLILGGIEIPFEKGLKGHSDADVLLHAITDAILGAASLGDIGRHFPDTDPAFKNADSTQLLKDSYKLVQEKGFSITNIDSTVVAEKPKLSKFIPKIQSHIGETLNCDVEQISVKATTNEKMGFVGREEGIAVHAVVLLKRG</sequence>
<evidence type="ECO:0000256" key="5">
    <source>
        <dbReference type="ARBA" id="ARBA00023229"/>
    </source>
</evidence>
<comment type="pathway">
    <text evidence="2 7">Isoprenoid biosynthesis; isopentenyl diphosphate biosynthesis via DXP pathway; isopentenyl diphosphate from 1-deoxy-D-xylulose 5-phosphate: step 4/6.</text>
</comment>
<feature type="site" description="Transition state stabilizer" evidence="7">
    <location>
        <position position="135"/>
    </location>
</feature>
<dbReference type="SUPFAM" id="SSF69765">
    <property type="entry name" value="IpsF-like"/>
    <property type="match status" value="1"/>
</dbReference>
<dbReference type="EMBL" id="JAKLWS010000023">
    <property type="protein sequence ID" value="MCG2589910.1"/>
    <property type="molecule type" value="Genomic_DNA"/>
</dbReference>
<comment type="catalytic activity">
    <reaction evidence="1 7 8">
        <text>4-CDP-2-C-methyl-D-erythritol 2-phosphate = 2-C-methyl-D-erythritol 2,4-cyclic diphosphate + CMP</text>
        <dbReference type="Rhea" id="RHEA:23864"/>
        <dbReference type="ChEBI" id="CHEBI:57919"/>
        <dbReference type="ChEBI" id="CHEBI:58483"/>
        <dbReference type="ChEBI" id="CHEBI:60377"/>
        <dbReference type="EC" id="4.6.1.12"/>
    </reaction>
</comment>
<dbReference type="PANTHER" id="PTHR43181">
    <property type="entry name" value="2-C-METHYL-D-ERYTHRITOL 2,4-CYCLODIPHOSPHATE SYNTHASE, CHLOROPLASTIC"/>
    <property type="match status" value="1"/>
</dbReference>
<evidence type="ECO:0000256" key="6">
    <source>
        <dbReference type="ARBA" id="ARBA00023239"/>
    </source>
</evidence>
<comment type="caution">
    <text evidence="7">Lacks conserved residue(s) required for the propagation of feature annotation.</text>
</comment>
<feature type="binding site" evidence="7">
    <location>
        <begin position="58"/>
        <end position="60"/>
    </location>
    <ligand>
        <name>4-CDP-2-C-methyl-D-erythritol 2-phosphate</name>
        <dbReference type="ChEBI" id="CHEBI:57919"/>
    </ligand>
</feature>
<evidence type="ECO:0000256" key="3">
    <source>
        <dbReference type="ARBA" id="ARBA00012579"/>
    </source>
</evidence>
<comment type="subunit">
    <text evidence="7">Homotrimer.</text>
</comment>
<feature type="binding site" evidence="7">
    <location>
        <position position="12"/>
    </location>
    <ligand>
        <name>a divalent metal cation</name>
        <dbReference type="ChEBI" id="CHEBI:60240"/>
    </ligand>
</feature>
<evidence type="ECO:0000256" key="4">
    <source>
        <dbReference type="ARBA" id="ARBA00022723"/>
    </source>
</evidence>
<proteinExistence type="inferred from homology"/>
<dbReference type="GO" id="GO:0008685">
    <property type="term" value="F:2-C-methyl-D-erythritol 2,4-cyclodiphosphate synthase activity"/>
    <property type="evidence" value="ECO:0007669"/>
    <property type="project" value="UniProtKB-EC"/>
</dbReference>
<feature type="binding site" evidence="7">
    <location>
        <begin position="36"/>
        <end position="37"/>
    </location>
    <ligand>
        <name>4-CDP-2-C-methyl-D-erythritol 2-phosphate</name>
        <dbReference type="ChEBI" id="CHEBI:57919"/>
    </ligand>
</feature>
<dbReference type="EC" id="4.6.1.12" evidence="3 7"/>
<name>A0ABS9KGE2_9BACT</name>
<feature type="binding site" evidence="7">
    <location>
        <position position="10"/>
    </location>
    <ligand>
        <name>a divalent metal cation</name>
        <dbReference type="ChEBI" id="CHEBI:60240"/>
    </ligand>
</feature>
<feature type="site" description="Transition state stabilizer" evidence="7">
    <location>
        <position position="36"/>
    </location>
</feature>
<dbReference type="Proteomes" id="UP001165366">
    <property type="component" value="Unassembled WGS sequence"/>
</dbReference>
<evidence type="ECO:0000313" key="10">
    <source>
        <dbReference type="EMBL" id="MCG2589910.1"/>
    </source>
</evidence>
<dbReference type="Gene3D" id="3.30.1330.50">
    <property type="entry name" value="2-C-methyl-D-erythritol 2,4-cyclodiphosphate synthase"/>
    <property type="match status" value="1"/>
</dbReference>
<dbReference type="Pfam" id="PF02542">
    <property type="entry name" value="YgbB"/>
    <property type="match status" value="1"/>
</dbReference>
<gene>
    <name evidence="7 10" type="primary">ispF</name>
    <name evidence="10" type="ORF">L6773_15135</name>
</gene>